<proteinExistence type="predicted"/>
<name>A0ABQ5ET20_9ASTR</name>
<gene>
    <name evidence="2" type="ORF">Tco_0989225</name>
</gene>
<feature type="region of interest" description="Disordered" evidence="1">
    <location>
        <begin position="579"/>
        <end position="622"/>
    </location>
</feature>
<protein>
    <submittedName>
        <fullName evidence="2">Uncharacterized protein</fullName>
    </submittedName>
</protein>
<reference evidence="2" key="1">
    <citation type="journal article" date="2022" name="Int. J. Mol. Sci.">
        <title>Draft Genome of Tanacetum Coccineum: Genomic Comparison of Closely Related Tanacetum-Family Plants.</title>
        <authorList>
            <person name="Yamashiro T."/>
            <person name="Shiraishi A."/>
            <person name="Nakayama K."/>
            <person name="Satake H."/>
        </authorList>
    </citation>
    <scope>NUCLEOTIDE SEQUENCE</scope>
</reference>
<organism evidence="2 3">
    <name type="scientific">Tanacetum coccineum</name>
    <dbReference type="NCBI Taxonomy" id="301880"/>
    <lineage>
        <taxon>Eukaryota</taxon>
        <taxon>Viridiplantae</taxon>
        <taxon>Streptophyta</taxon>
        <taxon>Embryophyta</taxon>
        <taxon>Tracheophyta</taxon>
        <taxon>Spermatophyta</taxon>
        <taxon>Magnoliopsida</taxon>
        <taxon>eudicotyledons</taxon>
        <taxon>Gunneridae</taxon>
        <taxon>Pentapetalae</taxon>
        <taxon>asterids</taxon>
        <taxon>campanulids</taxon>
        <taxon>Asterales</taxon>
        <taxon>Asteraceae</taxon>
        <taxon>Asteroideae</taxon>
        <taxon>Anthemideae</taxon>
        <taxon>Anthemidinae</taxon>
        <taxon>Tanacetum</taxon>
    </lineage>
</organism>
<reference evidence="2" key="2">
    <citation type="submission" date="2022-01" db="EMBL/GenBank/DDBJ databases">
        <authorList>
            <person name="Yamashiro T."/>
            <person name="Shiraishi A."/>
            <person name="Satake H."/>
            <person name="Nakayama K."/>
        </authorList>
    </citation>
    <scope>NUCLEOTIDE SEQUENCE</scope>
</reference>
<feature type="region of interest" description="Disordered" evidence="1">
    <location>
        <begin position="201"/>
        <end position="243"/>
    </location>
</feature>
<evidence type="ECO:0000313" key="3">
    <source>
        <dbReference type="Proteomes" id="UP001151760"/>
    </source>
</evidence>
<accession>A0ABQ5ET20</accession>
<comment type="caution">
    <text evidence="2">The sequence shown here is derived from an EMBL/GenBank/DDBJ whole genome shotgun (WGS) entry which is preliminary data.</text>
</comment>
<sequence>MSDSTCGMTDLDMDDMEMIMQQLQYEQLLQEQEAESSNHRNYIYRECDLVGESLMADILTRHPFRSQLGLCIVLRLRDNNLLILLRLWQLRSSLFLRFFWIHLMRAWGPLSHGSFFLVLSLLRSLLTYLLHRRWAATIALPTGILELDTHSSSESGPSEGSLPHVPIAPMVLPFLYLNDSESDAEWPERHDHDAMVARWRSRVASRPSSPSGSSSPTTSTLEIPTAPILPTRPTSVAPSTNIISPIVAPPGVCRRRAILIRPGQDIPVGRFYRTYIGGPCRALTARKMVGPLPSHRLALRYTSHHFDHFTSGSSSDHSSSDSSSSDHFTADHSLSGHSTSYQTLSRHTSPVTTIADSSTPSRFIYPPLTKTLRGSKAYRRWRSPAATVPLPIPAPGTLVPTRVDLLPPCKRFRDSYSSGDSVAEDIDADVLADIEADVAAVETVATMDVEARIDACISIEVNVGVDREYEAESSARDTVEIRMDKVIKPIAADDISKPTSEDYLDLVSADRSIEVMQMGLDVSMQELYDHMHEIPVNRITDIEIMTITRSGMTPESIEELINQRVAEALATYEANHATGLFVESQSQNRDDGDNGNGRGNGDENGRGNGNENGGGNGNGNPN</sequence>
<feature type="compositionally biased region" description="Gly residues" evidence="1">
    <location>
        <begin position="606"/>
        <end position="622"/>
    </location>
</feature>
<dbReference type="Proteomes" id="UP001151760">
    <property type="component" value="Unassembled WGS sequence"/>
</dbReference>
<dbReference type="EMBL" id="BQNB010016650">
    <property type="protein sequence ID" value="GJT54171.1"/>
    <property type="molecule type" value="Genomic_DNA"/>
</dbReference>
<feature type="region of interest" description="Disordered" evidence="1">
    <location>
        <begin position="309"/>
        <end position="331"/>
    </location>
</feature>
<keyword evidence="3" id="KW-1185">Reference proteome</keyword>
<feature type="compositionally biased region" description="Low complexity" evidence="1">
    <location>
        <begin position="202"/>
        <end position="220"/>
    </location>
</feature>
<feature type="compositionally biased region" description="Polar residues" evidence="1">
    <location>
        <begin position="232"/>
        <end position="243"/>
    </location>
</feature>
<evidence type="ECO:0000256" key="1">
    <source>
        <dbReference type="SAM" id="MobiDB-lite"/>
    </source>
</evidence>
<evidence type="ECO:0000313" key="2">
    <source>
        <dbReference type="EMBL" id="GJT54171.1"/>
    </source>
</evidence>